<reference evidence="2" key="1">
    <citation type="submission" date="2018-06" db="EMBL/GenBank/DDBJ databases">
        <authorList>
            <person name="Zhirakovskaya E."/>
        </authorList>
    </citation>
    <scope>NUCLEOTIDE SEQUENCE</scope>
</reference>
<dbReference type="EMBL" id="UOGK01000023">
    <property type="protein sequence ID" value="VAX35976.1"/>
    <property type="molecule type" value="Genomic_DNA"/>
</dbReference>
<evidence type="ECO:0000313" key="2">
    <source>
        <dbReference type="EMBL" id="VAX35976.1"/>
    </source>
</evidence>
<dbReference type="Pfam" id="PF14450">
    <property type="entry name" value="FtsA"/>
    <property type="match status" value="1"/>
</dbReference>
<accession>A0A3B1CZ77</accession>
<dbReference type="Gene3D" id="3.30.1490.300">
    <property type="match status" value="1"/>
</dbReference>
<dbReference type="Gene3D" id="3.30.420.40">
    <property type="match status" value="2"/>
</dbReference>
<protein>
    <submittedName>
        <fullName evidence="2">Uncharacterized protein</fullName>
    </submittedName>
</protein>
<feature type="non-terminal residue" evidence="2">
    <location>
        <position position="1"/>
    </location>
</feature>
<dbReference type="PANTHER" id="PTHR32432:SF3">
    <property type="entry name" value="ETHANOLAMINE UTILIZATION PROTEIN EUTJ"/>
    <property type="match status" value="1"/>
</dbReference>
<dbReference type="InterPro" id="IPR043129">
    <property type="entry name" value="ATPase_NBD"/>
</dbReference>
<dbReference type="InterPro" id="IPR050696">
    <property type="entry name" value="FtsA/MreB"/>
</dbReference>
<feature type="region of interest" description="Disordered" evidence="1">
    <location>
        <begin position="219"/>
        <end position="249"/>
    </location>
</feature>
<sequence>EALPKLVSALKLRGKRAACAIPSPLTFCKHVQFPKSDGMPPEILADTMLTEQLGRDASTLVRRLIPVPGAEHASASKNEYICLATGREIVDKLMKAIRTSKLDPVGMHSEFEATLHAFHYLNRRESDKDRVTLYLDMGGGQTQVVIGHGKKLVFARTIGVGGLSLDECLARTLACSIEQARKTRLAMGDFIPHATPTPTPAPAAAAHADEGGVMVAEDRRDDATPQGLSPEVTAIPRAPTAPSGGSLHEPLEILTDETGMCLRYHDTMFPNARVGDVVFVGGEARHRGLCQHIAQALRLPARVADPLSRIVKADQSHTIDLDLTQALPGWAVPVGLCQCPTDL</sequence>
<dbReference type="AlphaFoldDB" id="A0A3B1CZ77"/>
<proteinExistence type="predicted"/>
<organism evidence="2">
    <name type="scientific">hydrothermal vent metagenome</name>
    <dbReference type="NCBI Taxonomy" id="652676"/>
    <lineage>
        <taxon>unclassified sequences</taxon>
        <taxon>metagenomes</taxon>
        <taxon>ecological metagenomes</taxon>
    </lineage>
</organism>
<evidence type="ECO:0000256" key="1">
    <source>
        <dbReference type="SAM" id="MobiDB-lite"/>
    </source>
</evidence>
<gene>
    <name evidence="2" type="ORF">MNBD_PLANCTO03-2391</name>
</gene>
<dbReference type="SUPFAM" id="SSF53067">
    <property type="entry name" value="Actin-like ATPase domain"/>
    <property type="match status" value="1"/>
</dbReference>
<name>A0A3B1CZ77_9ZZZZ</name>
<dbReference type="PANTHER" id="PTHR32432">
    <property type="entry name" value="CELL DIVISION PROTEIN FTSA-RELATED"/>
    <property type="match status" value="1"/>
</dbReference>